<sequence>LNSKSLEILMPDIRGDQLIHRTKKAMMTEARICTFSSKTSETSHAENKKMKLSLSLRFSHHGSIPRVNTNTKQLGTSRREVKAYAREAQNSGKRVLNVDFRDIINTRNRPITFNIEHESLFAHPHFDALIITAPIGGIPVHRIMFDPGAYSSIFMLRTFKKMELDPADMRPCNDQIQGFNGSPVHTPLIQFFQSNFNVFVWKHEDMEGIDPEKSCHRLNVDRTDKPNIQKWRKFSPDRQKALEEE</sequence>
<dbReference type="AlphaFoldDB" id="A0A9N7R312"/>
<proteinExistence type="predicted"/>
<feature type="non-terminal residue" evidence="1">
    <location>
        <position position="245"/>
    </location>
</feature>
<reference evidence="1" key="1">
    <citation type="submission" date="2019-12" db="EMBL/GenBank/DDBJ databases">
        <authorList>
            <person name="Scholes J."/>
        </authorList>
    </citation>
    <scope>NUCLEOTIDE SEQUENCE</scope>
</reference>
<dbReference type="Proteomes" id="UP001153555">
    <property type="component" value="Unassembled WGS sequence"/>
</dbReference>
<name>A0A9N7R312_STRHE</name>
<accession>A0A9N7R312</accession>
<evidence type="ECO:0000313" key="2">
    <source>
        <dbReference type="Proteomes" id="UP001153555"/>
    </source>
</evidence>
<comment type="caution">
    <text evidence="1">The sequence shown here is derived from an EMBL/GenBank/DDBJ whole genome shotgun (WGS) entry which is preliminary data.</text>
</comment>
<dbReference type="PANTHER" id="PTHR33240">
    <property type="entry name" value="OS08G0508500 PROTEIN"/>
    <property type="match status" value="1"/>
</dbReference>
<evidence type="ECO:0000313" key="1">
    <source>
        <dbReference type="EMBL" id="CAA0808232.1"/>
    </source>
</evidence>
<dbReference type="OrthoDB" id="2919534at2759"/>
<organism evidence="1 2">
    <name type="scientific">Striga hermonthica</name>
    <name type="common">Purple witchweed</name>
    <name type="synonym">Buchnera hermonthica</name>
    <dbReference type="NCBI Taxonomy" id="68872"/>
    <lineage>
        <taxon>Eukaryota</taxon>
        <taxon>Viridiplantae</taxon>
        <taxon>Streptophyta</taxon>
        <taxon>Embryophyta</taxon>
        <taxon>Tracheophyta</taxon>
        <taxon>Spermatophyta</taxon>
        <taxon>Magnoliopsida</taxon>
        <taxon>eudicotyledons</taxon>
        <taxon>Gunneridae</taxon>
        <taxon>Pentapetalae</taxon>
        <taxon>asterids</taxon>
        <taxon>lamiids</taxon>
        <taxon>Lamiales</taxon>
        <taxon>Orobanchaceae</taxon>
        <taxon>Buchnereae</taxon>
        <taxon>Striga</taxon>
    </lineage>
</organism>
<dbReference type="PANTHER" id="PTHR33240:SF15">
    <property type="entry name" value="GAG-PRO-LIKE PROTEIN"/>
    <property type="match status" value="1"/>
</dbReference>
<gene>
    <name evidence="1" type="ORF">SHERM_10594</name>
</gene>
<protein>
    <submittedName>
        <fullName evidence="1">Uncharacterized protein</fullName>
    </submittedName>
</protein>
<dbReference type="EMBL" id="CACSLK010002554">
    <property type="protein sequence ID" value="CAA0808232.1"/>
    <property type="molecule type" value="Genomic_DNA"/>
</dbReference>
<feature type="non-terminal residue" evidence="1">
    <location>
        <position position="1"/>
    </location>
</feature>
<keyword evidence="2" id="KW-1185">Reference proteome</keyword>